<dbReference type="InterPro" id="IPR035965">
    <property type="entry name" value="PAS-like_dom_sf"/>
</dbReference>
<gene>
    <name evidence="8" type="ORF">N177_2809</name>
</gene>
<dbReference type="STRING" id="631454.N177_2809"/>
<feature type="domain" description="EAL" evidence="6">
    <location>
        <begin position="455"/>
        <end position="709"/>
    </location>
</feature>
<dbReference type="SMART" id="SM00052">
    <property type="entry name" value="EAL"/>
    <property type="match status" value="1"/>
</dbReference>
<reference evidence="8 9" key="1">
    <citation type="journal article" date="2014" name="Genome Announc.">
        <title>Draft Genome Sequence of Lutibaculum baratangense Strain AMV1T, Isolated from a Mud Volcano in Andamans, India.</title>
        <authorList>
            <person name="Singh A."/>
            <person name="Sreenivas A."/>
            <person name="Sathyanarayana Reddy G."/>
            <person name="Pinnaka A.K."/>
            <person name="Shivaji S."/>
        </authorList>
    </citation>
    <scope>NUCLEOTIDE SEQUENCE [LARGE SCALE GENOMIC DNA]</scope>
    <source>
        <strain evidence="8 9">AMV1</strain>
    </source>
</reference>
<evidence type="ECO:0000256" key="1">
    <source>
        <dbReference type="ARBA" id="ARBA00051114"/>
    </source>
</evidence>
<dbReference type="PROSITE" id="PS50113">
    <property type="entry name" value="PAC"/>
    <property type="match status" value="1"/>
</dbReference>
<dbReference type="RefSeq" id="WP_023432934.1">
    <property type="nucleotide sequence ID" value="NZ_AWXZ01000037.1"/>
</dbReference>
<evidence type="ECO:0000313" key="8">
    <source>
        <dbReference type="EMBL" id="ESR23864.1"/>
    </source>
</evidence>
<evidence type="ECO:0000259" key="7">
    <source>
        <dbReference type="PROSITE" id="PS50887"/>
    </source>
</evidence>
<dbReference type="Gene3D" id="3.30.70.270">
    <property type="match status" value="1"/>
</dbReference>
<proteinExistence type="predicted"/>
<protein>
    <submittedName>
        <fullName evidence="8">Diguanylate cyclase/phosphodiesterase (GGDEF &amp; EAL domains) with PAS/PAC sensor(S)</fullName>
    </submittedName>
</protein>
<dbReference type="NCBIfam" id="TIGR00254">
    <property type="entry name" value="GGDEF"/>
    <property type="match status" value="1"/>
</dbReference>
<dbReference type="InterPro" id="IPR000160">
    <property type="entry name" value="GGDEF_dom"/>
</dbReference>
<dbReference type="FunFam" id="3.30.70.270:FF:000001">
    <property type="entry name" value="Diguanylate cyclase domain protein"/>
    <property type="match status" value="1"/>
</dbReference>
<keyword evidence="9" id="KW-1185">Reference proteome</keyword>
<dbReference type="GO" id="GO:0071111">
    <property type="term" value="F:cyclic-guanylate-specific phosphodiesterase activity"/>
    <property type="evidence" value="ECO:0007669"/>
    <property type="project" value="UniProtKB-EC"/>
</dbReference>
<dbReference type="SUPFAM" id="SSF52172">
    <property type="entry name" value="CheY-like"/>
    <property type="match status" value="1"/>
</dbReference>
<dbReference type="InterPro" id="IPR035919">
    <property type="entry name" value="EAL_sf"/>
</dbReference>
<dbReference type="InterPro" id="IPR011006">
    <property type="entry name" value="CheY-like_superfamily"/>
</dbReference>
<dbReference type="InterPro" id="IPR000014">
    <property type="entry name" value="PAS"/>
</dbReference>
<dbReference type="PANTHER" id="PTHR44757:SF2">
    <property type="entry name" value="BIOFILM ARCHITECTURE MAINTENANCE PROTEIN MBAA"/>
    <property type="match status" value="1"/>
</dbReference>
<dbReference type="InterPro" id="IPR000700">
    <property type="entry name" value="PAS-assoc_C"/>
</dbReference>
<feature type="modified residue" description="4-aspartylphosphate" evidence="2">
    <location>
        <position position="55"/>
    </location>
</feature>
<dbReference type="AlphaFoldDB" id="V4RER0"/>
<dbReference type="PROSITE" id="PS50112">
    <property type="entry name" value="PAS"/>
    <property type="match status" value="1"/>
</dbReference>
<name>V4RER0_9HYPH</name>
<dbReference type="EMBL" id="AWXZ01000037">
    <property type="protein sequence ID" value="ESR23864.1"/>
    <property type="molecule type" value="Genomic_DNA"/>
</dbReference>
<evidence type="ECO:0000259" key="6">
    <source>
        <dbReference type="PROSITE" id="PS50883"/>
    </source>
</evidence>
<accession>V4RER0</accession>
<dbReference type="PANTHER" id="PTHR44757">
    <property type="entry name" value="DIGUANYLATE CYCLASE DGCP"/>
    <property type="match status" value="1"/>
</dbReference>
<dbReference type="SMART" id="SM00448">
    <property type="entry name" value="REC"/>
    <property type="match status" value="1"/>
</dbReference>
<dbReference type="InterPro" id="IPR013656">
    <property type="entry name" value="PAS_4"/>
</dbReference>
<dbReference type="CDD" id="cd01948">
    <property type="entry name" value="EAL"/>
    <property type="match status" value="1"/>
</dbReference>
<keyword evidence="2" id="KW-0597">Phosphoprotein</keyword>
<evidence type="ECO:0000256" key="2">
    <source>
        <dbReference type="PROSITE-ProRule" id="PRU00169"/>
    </source>
</evidence>
<evidence type="ECO:0000259" key="4">
    <source>
        <dbReference type="PROSITE" id="PS50112"/>
    </source>
</evidence>
<dbReference type="InterPro" id="IPR001789">
    <property type="entry name" value="Sig_transdc_resp-reg_receiver"/>
</dbReference>
<dbReference type="SUPFAM" id="SSF141868">
    <property type="entry name" value="EAL domain-like"/>
    <property type="match status" value="1"/>
</dbReference>
<dbReference type="eggNOG" id="COG5001">
    <property type="taxonomic scope" value="Bacteria"/>
</dbReference>
<feature type="domain" description="Response regulatory" evidence="3">
    <location>
        <begin position="3"/>
        <end position="122"/>
    </location>
</feature>
<evidence type="ECO:0000313" key="9">
    <source>
        <dbReference type="Proteomes" id="UP000017819"/>
    </source>
</evidence>
<comment type="caution">
    <text evidence="8">The sequence shown here is derived from an EMBL/GenBank/DDBJ whole genome shotgun (WGS) entry which is preliminary data.</text>
</comment>
<sequence length="716" mass="79957">MPLVIILDDQVTNQHIFAKIAASISEDIRVQTFGDPEVALAWIADGHTPDLVITDYKMPGMNGAAFIKRLRMLPELEDVPVVVITVFEERSFRLRALDAGATDFLQSPVDHQEFVTRARNLLKLRKQQLMLADRAVSLEKRLAHSERSLEEAVRDSSERLGQVIDAVPALICATDREHRFIFMNAYQGEVMGVEPVEMTGRTAEELFGEEHGTRNRALDRLIFESGRAVSAFEEEIVDRSGRRRVFLTTKSPLKDSHDRIVGVVTSALDITERKASERHLHYIAHHDALTGLPNRAMLRERLRREVVRARRGDRRVALHLIDLDSFKSVNDVLGHSAGDKFLVAVARRLRPIEQEGHMVTRLGGDEFAILEINATEESSVALAERIAGLVTEPTLIAGQRISSTTSIGIAVHPADGADVEELLRNADLAMYAAKRAGGNQHRFYAAELDVPQLGNAVLDAELRDALEREEFLLHYQPQVSMRTGEMVGVEALIRWRKQDGTMVPPYGFLPRAEENGLIVPISDWVLREACRQSMLWRREGLPPLRVGINLSPVQFRSQTLPAVVARAVSESGIEAGLLDLELTESIMMQDADAVAGQLHQLRELGVQISIDDFGTGFSSLSYVKRFPVDRLKIDQSFIRDIKTDPSDCAIVRAIIHLGQTLNLQVIAEGVETKEQFEHLRSEGCDEAQGYYFGKPMPPEEISQLLREKGLKLAAGM</sequence>
<dbReference type="PROSITE" id="PS50883">
    <property type="entry name" value="EAL"/>
    <property type="match status" value="1"/>
</dbReference>
<dbReference type="Gene3D" id="3.40.50.2300">
    <property type="match status" value="1"/>
</dbReference>
<feature type="domain" description="PAS" evidence="4">
    <location>
        <begin position="156"/>
        <end position="225"/>
    </location>
</feature>
<dbReference type="Pfam" id="PF00990">
    <property type="entry name" value="GGDEF"/>
    <property type="match status" value="1"/>
</dbReference>
<dbReference type="InterPro" id="IPR043128">
    <property type="entry name" value="Rev_trsase/Diguanyl_cyclase"/>
</dbReference>
<dbReference type="Gene3D" id="3.30.450.20">
    <property type="entry name" value="PAS domain"/>
    <property type="match status" value="1"/>
</dbReference>
<dbReference type="PROSITE" id="PS50110">
    <property type="entry name" value="RESPONSE_REGULATORY"/>
    <property type="match status" value="1"/>
</dbReference>
<dbReference type="GO" id="GO:0071732">
    <property type="term" value="P:cellular response to nitric oxide"/>
    <property type="evidence" value="ECO:0007669"/>
    <property type="project" value="UniProtKB-ARBA"/>
</dbReference>
<comment type="catalytic activity">
    <reaction evidence="1">
        <text>3',3'-c-di-GMP + H2O = 5'-phosphoguanylyl(3'-&gt;5')guanosine + H(+)</text>
        <dbReference type="Rhea" id="RHEA:24902"/>
        <dbReference type="ChEBI" id="CHEBI:15377"/>
        <dbReference type="ChEBI" id="CHEBI:15378"/>
        <dbReference type="ChEBI" id="CHEBI:58754"/>
        <dbReference type="ChEBI" id="CHEBI:58805"/>
        <dbReference type="EC" id="3.1.4.52"/>
    </reaction>
    <physiologicalReaction direction="left-to-right" evidence="1">
        <dbReference type="Rhea" id="RHEA:24903"/>
    </physiologicalReaction>
</comment>
<dbReference type="Proteomes" id="UP000017819">
    <property type="component" value="Unassembled WGS sequence"/>
</dbReference>
<organism evidence="8 9">
    <name type="scientific">Lutibaculum baratangense AMV1</name>
    <dbReference type="NCBI Taxonomy" id="631454"/>
    <lineage>
        <taxon>Bacteria</taxon>
        <taxon>Pseudomonadati</taxon>
        <taxon>Pseudomonadota</taxon>
        <taxon>Alphaproteobacteria</taxon>
        <taxon>Hyphomicrobiales</taxon>
        <taxon>Tepidamorphaceae</taxon>
        <taxon>Lutibaculum</taxon>
    </lineage>
</organism>
<dbReference type="Pfam" id="PF00563">
    <property type="entry name" value="EAL"/>
    <property type="match status" value="1"/>
</dbReference>
<dbReference type="FunFam" id="3.20.20.450:FF:000001">
    <property type="entry name" value="Cyclic di-GMP phosphodiesterase yahA"/>
    <property type="match status" value="1"/>
</dbReference>
<dbReference type="PATRIC" id="fig|631454.5.peg.2774"/>
<feature type="domain" description="GGDEF" evidence="7">
    <location>
        <begin position="314"/>
        <end position="446"/>
    </location>
</feature>
<feature type="domain" description="PAC" evidence="5">
    <location>
        <begin position="230"/>
        <end position="282"/>
    </location>
</feature>
<dbReference type="GO" id="GO:0000160">
    <property type="term" value="P:phosphorelay signal transduction system"/>
    <property type="evidence" value="ECO:0007669"/>
    <property type="project" value="InterPro"/>
</dbReference>
<dbReference type="SUPFAM" id="SSF55073">
    <property type="entry name" value="Nucleotide cyclase"/>
    <property type="match status" value="1"/>
</dbReference>
<dbReference type="PROSITE" id="PS50887">
    <property type="entry name" value="GGDEF"/>
    <property type="match status" value="1"/>
</dbReference>
<dbReference type="InterPro" id="IPR001633">
    <property type="entry name" value="EAL_dom"/>
</dbReference>
<dbReference type="InterPro" id="IPR052155">
    <property type="entry name" value="Biofilm_reg_signaling"/>
</dbReference>
<dbReference type="SUPFAM" id="SSF55785">
    <property type="entry name" value="PYP-like sensor domain (PAS domain)"/>
    <property type="match status" value="1"/>
</dbReference>
<dbReference type="Pfam" id="PF08448">
    <property type="entry name" value="PAS_4"/>
    <property type="match status" value="1"/>
</dbReference>
<dbReference type="Gene3D" id="3.20.20.450">
    <property type="entry name" value="EAL domain"/>
    <property type="match status" value="1"/>
</dbReference>
<dbReference type="SMART" id="SM00267">
    <property type="entry name" value="GGDEF"/>
    <property type="match status" value="1"/>
</dbReference>
<evidence type="ECO:0000259" key="3">
    <source>
        <dbReference type="PROSITE" id="PS50110"/>
    </source>
</evidence>
<dbReference type="NCBIfam" id="TIGR00229">
    <property type="entry name" value="sensory_box"/>
    <property type="match status" value="1"/>
</dbReference>
<dbReference type="OrthoDB" id="9814202at2"/>
<dbReference type="InterPro" id="IPR029787">
    <property type="entry name" value="Nucleotide_cyclase"/>
</dbReference>
<dbReference type="CDD" id="cd17551">
    <property type="entry name" value="REC_RpfG-like"/>
    <property type="match status" value="1"/>
</dbReference>
<dbReference type="CDD" id="cd01949">
    <property type="entry name" value="GGDEF"/>
    <property type="match status" value="1"/>
</dbReference>
<dbReference type="Pfam" id="PF00072">
    <property type="entry name" value="Response_reg"/>
    <property type="match status" value="1"/>
</dbReference>
<evidence type="ECO:0000259" key="5">
    <source>
        <dbReference type="PROSITE" id="PS50113"/>
    </source>
</evidence>